<dbReference type="AlphaFoldDB" id="A0A9P6WC71"/>
<dbReference type="PANTHER" id="PTHR28250:SF1">
    <property type="entry name" value="CYTOCHROME B PRE-MRNA-PROCESSING PROTEIN 6"/>
    <property type="match status" value="1"/>
</dbReference>
<dbReference type="InterPro" id="IPR037653">
    <property type="entry name" value="Cbp6"/>
</dbReference>
<dbReference type="PANTHER" id="PTHR28250">
    <property type="entry name" value="CYTOCHROME B PRE-MRNA-PROCESSING PROTEIN 6"/>
    <property type="match status" value="1"/>
</dbReference>
<dbReference type="GO" id="GO:0043022">
    <property type="term" value="F:ribosome binding"/>
    <property type="evidence" value="ECO:0007669"/>
    <property type="project" value="InterPro"/>
</dbReference>
<protein>
    <recommendedName>
        <fullName evidence="3">Cytochrome B pre-mRNA-processing protein 6</fullName>
    </recommendedName>
</protein>
<sequence>MSSHQAVREGAKQVVRLLEKFPEEKFKYLVSFKATQLERFSRIAGIPLPKKLATEVPGENKTSINEIKDIVNRTSGPLGLQKDMLRKMQAAIPHDQFTESAMKDQITALSNLVNNKYKNYYDVGDKLYKPAGNPEYYQRIIDDIQGKKKENILAGLRTVFMGR</sequence>
<comment type="caution">
    <text evidence="1">The sequence shown here is derived from an EMBL/GenBank/DDBJ whole genome shotgun (WGS) entry which is preliminary data.</text>
</comment>
<organism evidence="1 2">
    <name type="scientific">Maudiozyma exigua</name>
    <name type="common">Yeast</name>
    <name type="synonym">Kazachstania exigua</name>
    <dbReference type="NCBI Taxonomy" id="34358"/>
    <lineage>
        <taxon>Eukaryota</taxon>
        <taxon>Fungi</taxon>
        <taxon>Dikarya</taxon>
        <taxon>Ascomycota</taxon>
        <taxon>Saccharomycotina</taxon>
        <taxon>Saccharomycetes</taxon>
        <taxon>Saccharomycetales</taxon>
        <taxon>Saccharomycetaceae</taxon>
        <taxon>Maudiozyma</taxon>
    </lineage>
</organism>
<dbReference type="OrthoDB" id="2107880at2759"/>
<keyword evidence="2" id="KW-1185">Reference proteome</keyword>
<evidence type="ECO:0000313" key="1">
    <source>
        <dbReference type="EMBL" id="KAG0667998.1"/>
    </source>
</evidence>
<name>A0A9P6WC71_MAUEX</name>
<proteinExistence type="predicted"/>
<dbReference type="Pfam" id="PF20180">
    <property type="entry name" value="UQCC2_CBP6"/>
    <property type="match status" value="1"/>
</dbReference>
<evidence type="ECO:0000313" key="2">
    <source>
        <dbReference type="Proteomes" id="UP000750334"/>
    </source>
</evidence>
<dbReference type="GO" id="GO:0061671">
    <property type="term" value="C:Cbp3p-Cbp6 complex"/>
    <property type="evidence" value="ECO:0007669"/>
    <property type="project" value="InterPro"/>
</dbReference>
<evidence type="ECO:0008006" key="3">
    <source>
        <dbReference type="Google" id="ProtNLM"/>
    </source>
</evidence>
<reference evidence="1 2" key="1">
    <citation type="submission" date="2020-11" db="EMBL/GenBank/DDBJ databases">
        <title>Kefir isolates.</title>
        <authorList>
            <person name="Marcisauskas S."/>
            <person name="Kim Y."/>
            <person name="Blasche S."/>
        </authorList>
    </citation>
    <scope>NUCLEOTIDE SEQUENCE [LARGE SCALE GENOMIC DNA]</scope>
    <source>
        <strain evidence="1 2">OG2</strain>
    </source>
</reference>
<dbReference type="EMBL" id="PUHR01000083">
    <property type="protein sequence ID" value="KAG0667998.1"/>
    <property type="molecule type" value="Genomic_DNA"/>
</dbReference>
<accession>A0A9P6WC71</accession>
<dbReference type="Proteomes" id="UP000750334">
    <property type="component" value="Unassembled WGS sequence"/>
</dbReference>
<gene>
    <name evidence="1" type="ORF">C6P45_005134</name>
</gene>
<dbReference type="GO" id="GO:0034551">
    <property type="term" value="P:mitochondrial respiratory chain complex III assembly"/>
    <property type="evidence" value="ECO:0007669"/>
    <property type="project" value="TreeGrafter"/>
</dbReference>